<dbReference type="Gene3D" id="3.40.1190.10">
    <property type="entry name" value="Mur-like, catalytic domain"/>
    <property type="match status" value="1"/>
</dbReference>
<evidence type="ECO:0000256" key="6">
    <source>
        <dbReference type="ARBA" id="ARBA00022960"/>
    </source>
</evidence>
<evidence type="ECO:0000256" key="9">
    <source>
        <dbReference type="ARBA" id="ARBA00023316"/>
    </source>
</evidence>
<keyword evidence="1 10" id="KW-0963">Cytoplasm</keyword>
<dbReference type="HOGENOM" id="CLU_031507_1_1_7"/>
<dbReference type="Gene3D" id="3.90.190.20">
    <property type="entry name" value="Mur ligase, C-terminal domain"/>
    <property type="match status" value="1"/>
</dbReference>
<evidence type="ECO:0000256" key="1">
    <source>
        <dbReference type="ARBA" id="ARBA00022490"/>
    </source>
</evidence>
<dbReference type="SUPFAM" id="SSF53623">
    <property type="entry name" value="MurD-like peptide ligases, catalytic domain"/>
    <property type="match status" value="1"/>
</dbReference>
<evidence type="ECO:0000313" key="16">
    <source>
        <dbReference type="EMBL" id="ETX08219.1"/>
    </source>
</evidence>
<keyword evidence="17" id="KW-1185">Reference proteome</keyword>
<dbReference type="InterPro" id="IPR035911">
    <property type="entry name" value="MurE/MurF_N"/>
</dbReference>
<dbReference type="Proteomes" id="UP000019140">
    <property type="component" value="Unassembled WGS sequence"/>
</dbReference>
<dbReference type="SUPFAM" id="SSF63418">
    <property type="entry name" value="MurE/MurF N-terminal domain"/>
    <property type="match status" value="1"/>
</dbReference>
<dbReference type="EMBL" id="AZHX01000272">
    <property type="protein sequence ID" value="ETX08219.1"/>
    <property type="molecule type" value="Genomic_DNA"/>
</dbReference>
<dbReference type="InterPro" id="IPR005863">
    <property type="entry name" value="UDP-N-AcMur_synth"/>
</dbReference>
<dbReference type="InterPro" id="IPR051046">
    <property type="entry name" value="MurCDEF_CellWall_CoF430Synth"/>
</dbReference>
<keyword evidence="4 10" id="KW-0547">Nucleotide-binding</keyword>
<evidence type="ECO:0000256" key="5">
    <source>
        <dbReference type="ARBA" id="ARBA00022840"/>
    </source>
</evidence>
<dbReference type="GO" id="GO:0047480">
    <property type="term" value="F:UDP-N-acetylmuramoyl-tripeptide-D-alanyl-D-alanine ligase activity"/>
    <property type="evidence" value="ECO:0007669"/>
    <property type="project" value="UniProtKB-UniRule"/>
</dbReference>
<evidence type="ECO:0000256" key="7">
    <source>
        <dbReference type="ARBA" id="ARBA00022984"/>
    </source>
</evidence>
<dbReference type="GO" id="GO:0009252">
    <property type="term" value="P:peptidoglycan biosynthetic process"/>
    <property type="evidence" value="ECO:0007669"/>
    <property type="project" value="UniProtKB-UniRule"/>
</dbReference>
<dbReference type="GO" id="GO:0071555">
    <property type="term" value="P:cell wall organization"/>
    <property type="evidence" value="ECO:0007669"/>
    <property type="project" value="UniProtKB-KW"/>
</dbReference>
<proteinExistence type="inferred from homology"/>
<dbReference type="HAMAP" id="MF_02019">
    <property type="entry name" value="MurF"/>
    <property type="match status" value="1"/>
</dbReference>
<evidence type="ECO:0000259" key="14">
    <source>
        <dbReference type="Pfam" id="PF02875"/>
    </source>
</evidence>
<keyword evidence="2 10" id="KW-0436">Ligase</keyword>
<evidence type="ECO:0000256" key="3">
    <source>
        <dbReference type="ARBA" id="ARBA00022618"/>
    </source>
</evidence>
<evidence type="ECO:0000256" key="10">
    <source>
        <dbReference type="HAMAP-Rule" id="MF_02019"/>
    </source>
</evidence>
<keyword evidence="7 10" id="KW-0573">Peptidoglycan synthesis</keyword>
<comment type="similarity">
    <text evidence="10">Belongs to the MurCDEF family. MurF subfamily.</text>
</comment>
<dbReference type="GO" id="GO:0005524">
    <property type="term" value="F:ATP binding"/>
    <property type="evidence" value="ECO:0007669"/>
    <property type="project" value="UniProtKB-UniRule"/>
</dbReference>
<dbReference type="NCBIfam" id="TIGR01143">
    <property type="entry name" value="murF"/>
    <property type="match status" value="1"/>
</dbReference>
<dbReference type="Pfam" id="PF01225">
    <property type="entry name" value="Mur_ligase"/>
    <property type="match status" value="1"/>
</dbReference>
<dbReference type="GO" id="GO:0051301">
    <property type="term" value="P:cell division"/>
    <property type="evidence" value="ECO:0007669"/>
    <property type="project" value="UniProtKB-KW"/>
</dbReference>
<protein>
    <recommendedName>
        <fullName evidence="10 11">UDP-N-acetylmuramoyl-tripeptide--D-alanyl-D-alanine ligase</fullName>
        <ecNumber evidence="10 11">6.3.2.10</ecNumber>
    </recommendedName>
    <alternativeName>
        <fullName evidence="10">D-alanyl-D-alanine-adding enzyme</fullName>
    </alternativeName>
</protein>
<feature type="domain" description="Mur ligase central" evidence="15">
    <location>
        <begin position="110"/>
        <end position="296"/>
    </location>
</feature>
<keyword evidence="9 10" id="KW-0961">Cell wall biogenesis/degradation</keyword>
<feature type="binding site" evidence="10">
    <location>
        <begin position="112"/>
        <end position="118"/>
    </location>
    <ligand>
        <name>ATP</name>
        <dbReference type="ChEBI" id="CHEBI:30616"/>
    </ligand>
</feature>
<comment type="function">
    <text evidence="10 11">Involved in cell wall formation. Catalyzes the final step in the synthesis of UDP-N-acetylmuramoyl-pentapeptide, the precursor of murein.</text>
</comment>
<feature type="domain" description="Mur ligase N-terminal catalytic" evidence="13">
    <location>
        <begin position="19"/>
        <end position="65"/>
    </location>
</feature>
<comment type="caution">
    <text evidence="16">The sequence shown here is derived from an EMBL/GenBank/DDBJ whole genome shotgun (WGS) entry which is preliminary data.</text>
</comment>
<dbReference type="UniPathway" id="UPA00219"/>
<dbReference type="GO" id="GO:0008360">
    <property type="term" value="P:regulation of cell shape"/>
    <property type="evidence" value="ECO:0007669"/>
    <property type="project" value="UniProtKB-KW"/>
</dbReference>
<organism evidence="16 17">
    <name type="scientific">Candidatus Entotheonella gemina</name>
    <dbReference type="NCBI Taxonomy" id="1429439"/>
    <lineage>
        <taxon>Bacteria</taxon>
        <taxon>Pseudomonadati</taxon>
        <taxon>Nitrospinota/Tectimicrobiota group</taxon>
        <taxon>Candidatus Tectimicrobiota</taxon>
        <taxon>Candidatus Entotheonellia</taxon>
        <taxon>Candidatus Entotheonellales</taxon>
        <taxon>Candidatus Entotheonellaceae</taxon>
        <taxon>Candidatus Entotheonella</taxon>
    </lineage>
</organism>
<comment type="subcellular location">
    <subcellularLocation>
        <location evidence="10 11">Cytoplasm</location>
    </subcellularLocation>
</comment>
<dbReference type="InterPro" id="IPR036565">
    <property type="entry name" value="Mur-like_cat_sf"/>
</dbReference>
<evidence type="ECO:0000256" key="8">
    <source>
        <dbReference type="ARBA" id="ARBA00023306"/>
    </source>
</evidence>
<evidence type="ECO:0000256" key="2">
    <source>
        <dbReference type="ARBA" id="ARBA00022598"/>
    </source>
</evidence>
<dbReference type="SUPFAM" id="SSF53244">
    <property type="entry name" value="MurD-like peptide ligases, peptide-binding domain"/>
    <property type="match status" value="1"/>
</dbReference>
<sequence length="464" mass="49238">MLQHTGGTLLQGDGQQRLNGVSTDSRQIQPGDMFVALQGDQFDGHAFVEAAAQQGAAIALVSAEFAQPLNVGGGAKWGDLTVIAVPNTLVALQQLARVQRQRFAGTVVGITGSNGKTTVKEMTASVLEQHYATFRSPGNLNNHIGLPLSWLRLPPEVEVCVCEMGMNHLGEIRDLCSIARPHIGLVTNVALAHVGYLGSLDEVQQAKGELIDALDSDGIAVVNIDDPRTRALGERAPGRVVTFGGSPEADVRGRVCADRGFDGLQCELDMDGATWPCHVALPGQHNLSNALAAAAVGVVLKVPAPKIVAGIQGYRGMYGRMAIRHLHNDMIMIDDSYNANPDSMRAALQFLQQVPDAGRRLAVLGDMRELGEAAPALHREVGALAWQCGVDELIVLGEFAAMFAEGAREAGMASAHIHAVASHQEAVTVVERLLGSRDVVLIKGSRGMTMERVVEGMLAMAEKA</sequence>
<evidence type="ECO:0000256" key="11">
    <source>
        <dbReference type="RuleBase" id="RU004136"/>
    </source>
</evidence>
<comment type="pathway">
    <text evidence="10 11">Cell wall biogenesis; peptidoglycan biosynthesis.</text>
</comment>
<evidence type="ECO:0000256" key="4">
    <source>
        <dbReference type="ARBA" id="ARBA00022741"/>
    </source>
</evidence>
<feature type="compositionally biased region" description="Low complexity" evidence="12">
    <location>
        <begin position="1"/>
        <end position="18"/>
    </location>
</feature>
<dbReference type="InterPro" id="IPR036615">
    <property type="entry name" value="Mur_ligase_C_dom_sf"/>
</dbReference>
<dbReference type="Pfam" id="PF02875">
    <property type="entry name" value="Mur_ligase_C"/>
    <property type="match status" value="1"/>
</dbReference>
<dbReference type="Pfam" id="PF08245">
    <property type="entry name" value="Mur_ligase_M"/>
    <property type="match status" value="1"/>
</dbReference>
<dbReference type="InterPro" id="IPR013221">
    <property type="entry name" value="Mur_ligase_cen"/>
</dbReference>
<dbReference type="GO" id="GO:0008766">
    <property type="term" value="F:UDP-N-acetylmuramoylalanyl-D-glutamyl-2,6-diaminopimelate-D-alanyl-D-alanine ligase activity"/>
    <property type="evidence" value="ECO:0007669"/>
    <property type="project" value="RHEA"/>
</dbReference>
<reference evidence="16 17" key="1">
    <citation type="journal article" date="2014" name="Nature">
        <title>An environmental bacterial taxon with a large and distinct metabolic repertoire.</title>
        <authorList>
            <person name="Wilson M.C."/>
            <person name="Mori T."/>
            <person name="Ruckert C."/>
            <person name="Uria A.R."/>
            <person name="Helf M.J."/>
            <person name="Takada K."/>
            <person name="Gernert C."/>
            <person name="Steffens U.A."/>
            <person name="Heycke N."/>
            <person name="Schmitt S."/>
            <person name="Rinke C."/>
            <person name="Helfrich E.J."/>
            <person name="Brachmann A.O."/>
            <person name="Gurgui C."/>
            <person name="Wakimoto T."/>
            <person name="Kracht M."/>
            <person name="Crusemann M."/>
            <person name="Hentschel U."/>
            <person name="Abe I."/>
            <person name="Matsunaga S."/>
            <person name="Kalinowski J."/>
            <person name="Takeyama H."/>
            <person name="Piel J."/>
        </authorList>
    </citation>
    <scope>NUCLEOTIDE SEQUENCE [LARGE SCALE GENOMIC DNA]</scope>
    <source>
        <strain evidence="17">TSY2</strain>
    </source>
</reference>
<name>W4MD03_9BACT</name>
<evidence type="ECO:0000259" key="13">
    <source>
        <dbReference type="Pfam" id="PF01225"/>
    </source>
</evidence>
<accession>W4MD03</accession>
<keyword evidence="3 10" id="KW-0132">Cell division</keyword>
<dbReference type="EC" id="6.3.2.10" evidence="10 11"/>
<keyword evidence="6 10" id="KW-0133">Cell shape</keyword>
<keyword evidence="8 10" id="KW-0131">Cell cycle</keyword>
<evidence type="ECO:0000256" key="12">
    <source>
        <dbReference type="SAM" id="MobiDB-lite"/>
    </source>
</evidence>
<gene>
    <name evidence="10" type="primary">murF</name>
    <name evidence="16" type="ORF">ETSY2_06675</name>
</gene>
<feature type="domain" description="Mur ligase C-terminal" evidence="14">
    <location>
        <begin position="319"/>
        <end position="446"/>
    </location>
</feature>
<dbReference type="PATRIC" id="fig|1429439.4.peg.1155"/>
<dbReference type="PANTHER" id="PTHR43024">
    <property type="entry name" value="UDP-N-ACETYLMURAMOYL-TRIPEPTIDE--D-ALANYL-D-ALANINE LIGASE"/>
    <property type="match status" value="1"/>
</dbReference>
<dbReference type="GO" id="GO:0005737">
    <property type="term" value="C:cytoplasm"/>
    <property type="evidence" value="ECO:0007669"/>
    <property type="project" value="UniProtKB-SubCell"/>
</dbReference>
<keyword evidence="5 10" id="KW-0067">ATP-binding</keyword>
<evidence type="ECO:0000313" key="17">
    <source>
        <dbReference type="Proteomes" id="UP000019140"/>
    </source>
</evidence>
<feature type="region of interest" description="Disordered" evidence="12">
    <location>
        <begin position="1"/>
        <end position="24"/>
    </location>
</feature>
<dbReference type="InterPro" id="IPR000713">
    <property type="entry name" value="Mur_ligase_N"/>
</dbReference>
<comment type="catalytic activity">
    <reaction evidence="10 11">
        <text>D-alanyl-D-alanine + UDP-N-acetyl-alpha-D-muramoyl-L-alanyl-gamma-D-glutamyl-meso-2,6-diaminopimelate + ATP = UDP-N-acetyl-alpha-D-muramoyl-L-alanyl-gamma-D-glutamyl-meso-2,6-diaminopimeloyl-D-alanyl-D-alanine + ADP + phosphate + H(+)</text>
        <dbReference type="Rhea" id="RHEA:28374"/>
        <dbReference type="ChEBI" id="CHEBI:15378"/>
        <dbReference type="ChEBI" id="CHEBI:30616"/>
        <dbReference type="ChEBI" id="CHEBI:43474"/>
        <dbReference type="ChEBI" id="CHEBI:57822"/>
        <dbReference type="ChEBI" id="CHEBI:61386"/>
        <dbReference type="ChEBI" id="CHEBI:83905"/>
        <dbReference type="ChEBI" id="CHEBI:456216"/>
        <dbReference type="EC" id="6.3.2.10"/>
    </reaction>
</comment>
<dbReference type="PANTHER" id="PTHR43024:SF1">
    <property type="entry name" value="UDP-N-ACETYLMURAMOYL-TRIPEPTIDE--D-ALANYL-D-ALANINE LIGASE"/>
    <property type="match status" value="1"/>
</dbReference>
<dbReference type="InterPro" id="IPR004101">
    <property type="entry name" value="Mur_ligase_C"/>
</dbReference>
<dbReference type="AlphaFoldDB" id="W4MD03"/>
<evidence type="ECO:0000259" key="15">
    <source>
        <dbReference type="Pfam" id="PF08245"/>
    </source>
</evidence>
<dbReference type="Gene3D" id="3.40.1390.10">
    <property type="entry name" value="MurE/MurF, N-terminal domain"/>
    <property type="match status" value="1"/>
</dbReference>